<proteinExistence type="predicted"/>
<dbReference type="Proteomes" id="UP000823775">
    <property type="component" value="Unassembled WGS sequence"/>
</dbReference>
<comment type="caution">
    <text evidence="1">The sequence shown here is derived from an EMBL/GenBank/DDBJ whole genome shotgun (WGS) entry which is preliminary data.</text>
</comment>
<evidence type="ECO:0000313" key="1">
    <source>
        <dbReference type="EMBL" id="MCD9646336.1"/>
    </source>
</evidence>
<evidence type="ECO:0008006" key="3">
    <source>
        <dbReference type="Google" id="ProtNLM"/>
    </source>
</evidence>
<protein>
    <recommendedName>
        <fullName evidence="3">MaoC-like domain-containing protein</fullName>
    </recommendedName>
</protein>
<accession>A0ABS8VJ18</accession>
<reference evidence="1 2" key="1">
    <citation type="journal article" date="2021" name="BMC Genomics">
        <title>Datura genome reveals duplications of psychoactive alkaloid biosynthetic genes and high mutation rate following tissue culture.</title>
        <authorList>
            <person name="Rajewski A."/>
            <person name="Carter-House D."/>
            <person name="Stajich J."/>
            <person name="Litt A."/>
        </authorList>
    </citation>
    <scope>NUCLEOTIDE SEQUENCE [LARGE SCALE GENOMIC DNA]</scope>
    <source>
        <strain evidence="1">AR-01</strain>
    </source>
</reference>
<dbReference type="InterPro" id="IPR029069">
    <property type="entry name" value="HotDog_dom_sf"/>
</dbReference>
<dbReference type="InterPro" id="IPR050965">
    <property type="entry name" value="UPF0336/Enoyl-CoA_hydratase"/>
</dbReference>
<organism evidence="1 2">
    <name type="scientific">Datura stramonium</name>
    <name type="common">Jimsonweed</name>
    <name type="synonym">Common thornapple</name>
    <dbReference type="NCBI Taxonomy" id="4076"/>
    <lineage>
        <taxon>Eukaryota</taxon>
        <taxon>Viridiplantae</taxon>
        <taxon>Streptophyta</taxon>
        <taxon>Embryophyta</taxon>
        <taxon>Tracheophyta</taxon>
        <taxon>Spermatophyta</taxon>
        <taxon>Magnoliopsida</taxon>
        <taxon>eudicotyledons</taxon>
        <taxon>Gunneridae</taxon>
        <taxon>Pentapetalae</taxon>
        <taxon>asterids</taxon>
        <taxon>lamiids</taxon>
        <taxon>Solanales</taxon>
        <taxon>Solanaceae</taxon>
        <taxon>Solanoideae</taxon>
        <taxon>Datureae</taxon>
        <taxon>Datura</taxon>
    </lineage>
</organism>
<gene>
    <name evidence="1" type="ORF">HAX54_036102</name>
</gene>
<dbReference type="PANTHER" id="PTHR43437">
    <property type="entry name" value="HYDROXYACYL-THIOESTER DEHYDRATASE TYPE 2, MITOCHONDRIAL-RELATED"/>
    <property type="match status" value="1"/>
</dbReference>
<dbReference type="SUPFAM" id="SSF54637">
    <property type="entry name" value="Thioesterase/thiol ester dehydrase-isomerase"/>
    <property type="match status" value="1"/>
</dbReference>
<dbReference type="EMBL" id="JACEIK010004754">
    <property type="protein sequence ID" value="MCD9646336.1"/>
    <property type="molecule type" value="Genomic_DNA"/>
</dbReference>
<dbReference type="Gene3D" id="3.10.129.10">
    <property type="entry name" value="Hotdog Thioesterase"/>
    <property type="match status" value="1"/>
</dbReference>
<keyword evidence="2" id="KW-1185">Reference proteome</keyword>
<sequence>MPIKRLFSSSISSSYGFSSSSASLNLFKIGSILKQARHLQMLIFLGILELTHDANPLHFDAECAKNAGFSDRLVPGDACCFLYFPGLLLPTLRGQIMKIGEEIIAEVQAASIRQIKNKYIAKLSTKCIKRDGALVIDGEATAMLPSLRNHLTWRTSSCCNTLACQRKHSIAARV</sequence>
<dbReference type="PANTHER" id="PTHR43437:SF3">
    <property type="entry name" value="HYDROXYACYL-THIOESTER DEHYDRATASE TYPE 2, MITOCHONDRIAL"/>
    <property type="match status" value="1"/>
</dbReference>
<evidence type="ECO:0000313" key="2">
    <source>
        <dbReference type="Proteomes" id="UP000823775"/>
    </source>
</evidence>
<name>A0ABS8VJ18_DATST</name>